<dbReference type="RefSeq" id="WP_238199344.1">
    <property type="nucleotide sequence ID" value="NZ_BPQZ01000035.1"/>
</dbReference>
<evidence type="ECO:0000256" key="1">
    <source>
        <dbReference type="ARBA" id="ARBA00022679"/>
    </source>
</evidence>
<dbReference type="GO" id="GO:0016757">
    <property type="term" value="F:glycosyltransferase activity"/>
    <property type="evidence" value="ECO:0007669"/>
    <property type="project" value="InterPro"/>
</dbReference>
<proteinExistence type="predicted"/>
<accession>A0AA37TEU4</accession>
<dbReference type="AlphaFoldDB" id="A0AA37TEU4"/>
<dbReference type="SUPFAM" id="SSF53756">
    <property type="entry name" value="UDP-Glycosyltransferase/glycogen phosphorylase"/>
    <property type="match status" value="1"/>
</dbReference>
<dbReference type="Proteomes" id="UP001157440">
    <property type="component" value="Unassembled WGS sequence"/>
</dbReference>
<dbReference type="EMBL" id="BSPL01000012">
    <property type="protein sequence ID" value="GLS69908.1"/>
    <property type="molecule type" value="Genomic_DNA"/>
</dbReference>
<reference evidence="4" key="1">
    <citation type="journal article" date="2019" name="Int. J. Syst. Evol. Microbiol.">
        <title>The Global Catalogue of Microorganisms (GCM) 10K type strain sequencing project: providing services to taxonomists for standard genome sequencing and annotation.</title>
        <authorList>
            <consortium name="The Broad Institute Genomics Platform"/>
            <consortium name="The Broad Institute Genome Sequencing Center for Infectious Disease"/>
            <person name="Wu L."/>
            <person name="Ma J."/>
        </authorList>
    </citation>
    <scope>NUCLEOTIDE SEQUENCE [LARGE SCALE GENOMIC DNA]</scope>
    <source>
        <strain evidence="4">NBRC 103632</strain>
    </source>
</reference>
<dbReference type="PANTHER" id="PTHR46401">
    <property type="entry name" value="GLYCOSYLTRANSFERASE WBBK-RELATED"/>
    <property type="match status" value="1"/>
</dbReference>
<feature type="domain" description="Glycosyl transferase family 1" evidence="2">
    <location>
        <begin position="164"/>
        <end position="319"/>
    </location>
</feature>
<gene>
    <name evidence="3" type="ORF">GCM10007890_19210</name>
</gene>
<protein>
    <recommendedName>
        <fullName evidence="2">Glycosyl transferase family 1 domain-containing protein</fullName>
    </recommendedName>
</protein>
<organism evidence="3 4">
    <name type="scientific">Methylobacterium tardum</name>
    <dbReference type="NCBI Taxonomy" id="374432"/>
    <lineage>
        <taxon>Bacteria</taxon>
        <taxon>Pseudomonadati</taxon>
        <taxon>Pseudomonadota</taxon>
        <taxon>Alphaproteobacteria</taxon>
        <taxon>Hyphomicrobiales</taxon>
        <taxon>Methylobacteriaceae</taxon>
        <taxon>Methylobacterium</taxon>
    </lineage>
</organism>
<comment type="caution">
    <text evidence="3">The sequence shown here is derived from an EMBL/GenBank/DDBJ whole genome shotgun (WGS) entry which is preliminary data.</text>
</comment>
<dbReference type="Pfam" id="PF00534">
    <property type="entry name" value="Glycos_transf_1"/>
    <property type="match status" value="1"/>
</dbReference>
<evidence type="ECO:0000313" key="3">
    <source>
        <dbReference type="EMBL" id="GLS69908.1"/>
    </source>
</evidence>
<keyword evidence="1" id="KW-0808">Transferase</keyword>
<dbReference type="Gene3D" id="3.40.50.2000">
    <property type="entry name" value="Glycogen Phosphorylase B"/>
    <property type="match status" value="2"/>
</dbReference>
<evidence type="ECO:0000259" key="2">
    <source>
        <dbReference type="Pfam" id="PF00534"/>
    </source>
</evidence>
<keyword evidence="4" id="KW-1185">Reference proteome</keyword>
<sequence>MARALLAHLPKRVQLRVAILHHWRSLIQDFPEVSFEVVDDDSNASLRRLLSWCTCYVDPLNGLRPTLIDPEIAVIGFVLDLQHLRMPWLYTEEQMAGRLAEYGYAIDRSDWLVAISRYERDNLAEFYGVDRVSVVHLAGFMAEDSGLDAEAVRARRDRVGDSAPYLIYPAVPWPHKNHDILIQAIAILKQRGMNVPLALTNTSGHAAEKERLGRVAAAFKVGDLVDLHGFLDEATLLDLVISSRGMVFPSLYEGFGIPLVDAMALGVPVLANPAAAVPEICGTAVTYMRNASNALALADDIAAFWTGTEMRTDLMYRGFERARDFSSEQMVAHLADAIDAAVAAKATSALPPPSRFTPPRFNELAVFVSYGRLTETDRAQLRAAGDIRAWHARAFGVDTDVTVGVDFALVNDPDLSAFFGAAPKLILFDAGDLASLDAAVADFAIRYDHADFQLVTSYRGGLSAYSATKVRGVLAALRLFAQADCAEPDPRLQDCQLEPKPSEKEGVIAYQRRRSAGLAVRDVLLRRASSQGLRNGTVAFLSDYCTRYARLRVPIVRPQSDAPREG</sequence>
<dbReference type="InterPro" id="IPR001296">
    <property type="entry name" value="Glyco_trans_1"/>
</dbReference>
<dbReference type="PANTHER" id="PTHR46401:SF2">
    <property type="entry name" value="GLYCOSYLTRANSFERASE WBBK-RELATED"/>
    <property type="match status" value="1"/>
</dbReference>
<name>A0AA37TEU4_9HYPH</name>
<evidence type="ECO:0000313" key="4">
    <source>
        <dbReference type="Proteomes" id="UP001157440"/>
    </source>
</evidence>